<dbReference type="WBParaSite" id="ALUE_0001677501-mRNA-1">
    <property type="protein sequence ID" value="ALUE_0001677501-mRNA-1"/>
    <property type="gene ID" value="ALUE_0001677501"/>
</dbReference>
<keyword evidence="2" id="KW-0812">Transmembrane</keyword>
<keyword evidence="3" id="KW-1185">Reference proteome</keyword>
<feature type="compositionally biased region" description="Polar residues" evidence="1">
    <location>
        <begin position="45"/>
        <end position="54"/>
    </location>
</feature>
<feature type="compositionally biased region" description="Basic and acidic residues" evidence="1">
    <location>
        <begin position="61"/>
        <end position="80"/>
    </location>
</feature>
<dbReference type="AlphaFoldDB" id="A0A0M3IF28"/>
<evidence type="ECO:0000313" key="3">
    <source>
        <dbReference type="Proteomes" id="UP000036681"/>
    </source>
</evidence>
<evidence type="ECO:0000313" key="4">
    <source>
        <dbReference type="WBParaSite" id="ALUE_0001677501-mRNA-1"/>
    </source>
</evidence>
<evidence type="ECO:0000256" key="2">
    <source>
        <dbReference type="SAM" id="Phobius"/>
    </source>
</evidence>
<accession>A0A0M3IF28</accession>
<dbReference type="Proteomes" id="UP000036681">
    <property type="component" value="Unplaced"/>
</dbReference>
<organism evidence="3 4">
    <name type="scientific">Ascaris lumbricoides</name>
    <name type="common">Giant roundworm</name>
    <dbReference type="NCBI Taxonomy" id="6252"/>
    <lineage>
        <taxon>Eukaryota</taxon>
        <taxon>Metazoa</taxon>
        <taxon>Ecdysozoa</taxon>
        <taxon>Nematoda</taxon>
        <taxon>Chromadorea</taxon>
        <taxon>Rhabditida</taxon>
        <taxon>Spirurina</taxon>
        <taxon>Ascaridomorpha</taxon>
        <taxon>Ascaridoidea</taxon>
        <taxon>Ascarididae</taxon>
        <taxon>Ascaris</taxon>
    </lineage>
</organism>
<feature type="region of interest" description="Disordered" evidence="1">
    <location>
        <begin position="45"/>
        <end position="139"/>
    </location>
</feature>
<keyword evidence="2" id="KW-0472">Membrane</keyword>
<evidence type="ECO:0000256" key="1">
    <source>
        <dbReference type="SAM" id="MobiDB-lite"/>
    </source>
</evidence>
<protein>
    <submittedName>
        <fullName evidence="4">Uncharacterized protein</fullName>
    </submittedName>
</protein>
<sequence>MSWNCPLFDNLLAFVSSLLLPISLLQLCFFKRQGYVLVKDANIPQSKDLPQNVTPQPPEGWGDKNDDTLRDVKTLTRSESIEPPGQPGGNYIELQPAVDGQTGRPSAGMNEGKADKEIPEMKNDDEKAMQKNELRQQTL</sequence>
<keyword evidence="2" id="KW-1133">Transmembrane helix</keyword>
<feature type="compositionally biased region" description="Basic and acidic residues" evidence="1">
    <location>
        <begin position="112"/>
        <end position="139"/>
    </location>
</feature>
<proteinExistence type="predicted"/>
<name>A0A0M3IF28_ASCLU</name>
<feature type="transmembrane region" description="Helical" evidence="2">
    <location>
        <begin position="12"/>
        <end position="30"/>
    </location>
</feature>
<reference evidence="4" key="1">
    <citation type="submission" date="2017-02" db="UniProtKB">
        <authorList>
            <consortium name="WormBaseParasite"/>
        </authorList>
    </citation>
    <scope>IDENTIFICATION</scope>
</reference>